<reference evidence="1 2" key="1">
    <citation type="submission" date="2021-03" db="EMBL/GenBank/DDBJ databases">
        <title>Genomic Encyclopedia of Type Strains, Phase IV (KMG-IV): sequencing the most valuable type-strain genomes for metagenomic binning, comparative biology and taxonomic classification.</title>
        <authorList>
            <person name="Goeker M."/>
        </authorList>
    </citation>
    <scope>NUCLEOTIDE SEQUENCE [LARGE SCALE GENOMIC DNA]</scope>
    <source>
        <strain evidence="1 2">DSM 26675</strain>
    </source>
</reference>
<dbReference type="Proteomes" id="UP001519293">
    <property type="component" value="Unassembled WGS sequence"/>
</dbReference>
<evidence type="ECO:0000313" key="1">
    <source>
        <dbReference type="EMBL" id="MBP2240466.1"/>
    </source>
</evidence>
<name>A0ABS4RC42_9BACI</name>
<evidence type="ECO:0000313" key="2">
    <source>
        <dbReference type="Proteomes" id="UP001519293"/>
    </source>
</evidence>
<protein>
    <submittedName>
        <fullName evidence="1">Uncharacterized protein</fullName>
    </submittedName>
</protein>
<keyword evidence="2" id="KW-1185">Reference proteome</keyword>
<organism evidence="1 2">
    <name type="scientific">Cytobacillus eiseniae</name>
    <dbReference type="NCBI Taxonomy" id="762947"/>
    <lineage>
        <taxon>Bacteria</taxon>
        <taxon>Bacillati</taxon>
        <taxon>Bacillota</taxon>
        <taxon>Bacilli</taxon>
        <taxon>Bacillales</taxon>
        <taxon>Bacillaceae</taxon>
        <taxon>Cytobacillus</taxon>
    </lineage>
</organism>
<proteinExistence type="predicted"/>
<gene>
    <name evidence="1" type="ORF">J2Z40_001021</name>
</gene>
<accession>A0ABS4RC42</accession>
<dbReference type="EMBL" id="JAGIKZ010000003">
    <property type="protein sequence ID" value="MBP2240466.1"/>
    <property type="molecule type" value="Genomic_DNA"/>
</dbReference>
<sequence>MFYLYNPMMPITTNITIHSYLGFATIVFKDFFHFE</sequence>
<comment type="caution">
    <text evidence="1">The sequence shown here is derived from an EMBL/GenBank/DDBJ whole genome shotgun (WGS) entry which is preliminary data.</text>
</comment>